<dbReference type="PANTHER" id="PTHR43273:SF8">
    <property type="entry name" value="RADICAL SAM DOMAIN PROTEIN"/>
    <property type="match status" value="1"/>
</dbReference>
<keyword evidence="4" id="KW-0479">Metal-binding</keyword>
<evidence type="ECO:0000259" key="7">
    <source>
        <dbReference type="PROSITE" id="PS51918"/>
    </source>
</evidence>
<dbReference type="SFLD" id="SFLDG01067">
    <property type="entry name" value="SPASM/twitch_domain_containing"/>
    <property type="match status" value="1"/>
</dbReference>
<evidence type="ECO:0000313" key="8">
    <source>
        <dbReference type="EMBL" id="EGC03275.1"/>
    </source>
</evidence>
<dbReference type="OrthoDB" id="9808591at2"/>
<dbReference type="SFLD" id="SFLDS00029">
    <property type="entry name" value="Radical_SAM"/>
    <property type="match status" value="1"/>
</dbReference>
<name>E9SBR4_RUMAL</name>
<evidence type="ECO:0000256" key="6">
    <source>
        <dbReference type="ARBA" id="ARBA00023014"/>
    </source>
</evidence>
<dbReference type="NCBIfam" id="TIGR03974">
    <property type="entry name" value="rSAM_six_Cys"/>
    <property type="match status" value="1"/>
</dbReference>
<sequence>MIHKFKLAGYNILLDVNSGGVHIVDDLTYDLLDRVEPPFAESCPKDVMDRLSRTYPAEEVEECYEEIVSLYNDKILFSEDDYEKFALASVASPIKAMCLHVSHDCNLRCKYCFASTGDFGEGRKLMDFETAKRAIDFLIEKSYGRKFLEVDFFGGEPSMNFDVVMKTVEYARSREKECDKVFRFTTTTNGMHLTDDMIDFINREMYNVVLSIDGRKEVNDRVRVRVDGTGCYDLITKNFKRLVDKRGNDKDWYVRGTYTKYNLDFSEDVMHLYDLGFEQISVEPVMADPKEPYAITEADLPRIFKEYEVLAEKIAGIRKSGKFINFFHFMLDLDQGPCAIKRLRGCGCGNEYVAVTPDGDIYPCHQFVGVEEYKMGSLYDGSFNMEMKNDFARAHVYTKPECKKCWAKFYCSGGCNANNYIYQHDIRAAHKLSCQIQKKRLEVAIMMKAVQLLGEAE</sequence>
<organism evidence="8 9">
    <name type="scientific">Ruminococcus albus 8</name>
    <dbReference type="NCBI Taxonomy" id="246199"/>
    <lineage>
        <taxon>Bacteria</taxon>
        <taxon>Bacillati</taxon>
        <taxon>Bacillota</taxon>
        <taxon>Clostridia</taxon>
        <taxon>Eubacteriales</taxon>
        <taxon>Oscillospiraceae</taxon>
        <taxon>Ruminococcus</taxon>
    </lineage>
</organism>
<dbReference type="PROSITE" id="PS01305">
    <property type="entry name" value="MOAA_NIFB_PQQE"/>
    <property type="match status" value="1"/>
</dbReference>
<dbReference type="GO" id="GO:0016491">
    <property type="term" value="F:oxidoreductase activity"/>
    <property type="evidence" value="ECO:0007669"/>
    <property type="project" value="InterPro"/>
</dbReference>
<dbReference type="GO" id="GO:0051539">
    <property type="term" value="F:4 iron, 4 sulfur cluster binding"/>
    <property type="evidence" value="ECO:0007669"/>
    <property type="project" value="UniProtKB-KW"/>
</dbReference>
<dbReference type="InterPro" id="IPR007197">
    <property type="entry name" value="rSAM"/>
</dbReference>
<comment type="cofactor">
    <cofactor evidence="1">
        <name>[4Fe-4S] cluster</name>
        <dbReference type="ChEBI" id="CHEBI:49883"/>
    </cofactor>
</comment>
<dbReference type="EMBL" id="ADKM02000073">
    <property type="protein sequence ID" value="EGC03275.1"/>
    <property type="molecule type" value="Genomic_DNA"/>
</dbReference>
<evidence type="ECO:0000256" key="4">
    <source>
        <dbReference type="ARBA" id="ARBA00022723"/>
    </source>
</evidence>
<dbReference type="STRING" id="246199.CUS_4904"/>
<dbReference type="InterPro" id="IPR058240">
    <property type="entry name" value="rSAM_sf"/>
</dbReference>
<dbReference type="GO" id="GO:0046872">
    <property type="term" value="F:metal ion binding"/>
    <property type="evidence" value="ECO:0007669"/>
    <property type="project" value="UniProtKB-KW"/>
</dbReference>
<dbReference type="InterPro" id="IPR047602">
    <property type="entry name" value="SPASM_CteB-like"/>
</dbReference>
<reference evidence="8 9" key="1">
    <citation type="submission" date="2011-02" db="EMBL/GenBank/DDBJ databases">
        <authorList>
            <person name="Nelson K.E."/>
            <person name="Sutton G."/>
            <person name="Torralba M."/>
            <person name="Durkin S."/>
            <person name="Harkins D."/>
            <person name="Montgomery R."/>
            <person name="Ziemer C."/>
            <person name="Klaassens E."/>
            <person name="Ocuiv P."/>
            <person name="Morrison M."/>
        </authorList>
    </citation>
    <scope>NUCLEOTIDE SEQUENCE [LARGE SCALE GENOMIC DNA]</scope>
    <source>
        <strain evidence="8 9">8</strain>
    </source>
</reference>
<dbReference type="eggNOG" id="COG0641">
    <property type="taxonomic scope" value="Bacteria"/>
</dbReference>
<keyword evidence="5" id="KW-0408">Iron</keyword>
<keyword evidence="6" id="KW-0411">Iron-sulfur</keyword>
<dbReference type="Pfam" id="PF04055">
    <property type="entry name" value="Radical_SAM"/>
    <property type="match status" value="1"/>
</dbReference>
<dbReference type="InterPro" id="IPR013785">
    <property type="entry name" value="Aldolase_TIM"/>
</dbReference>
<evidence type="ECO:0000313" key="9">
    <source>
        <dbReference type="Proteomes" id="UP000004259"/>
    </source>
</evidence>
<evidence type="ECO:0000256" key="1">
    <source>
        <dbReference type="ARBA" id="ARBA00001966"/>
    </source>
</evidence>
<keyword evidence="9" id="KW-1185">Reference proteome</keyword>
<dbReference type="RefSeq" id="WP_002849122.1">
    <property type="nucleotide sequence ID" value="NZ_ADKM02000073.1"/>
</dbReference>
<proteinExistence type="predicted"/>
<evidence type="ECO:0000256" key="2">
    <source>
        <dbReference type="ARBA" id="ARBA00022485"/>
    </source>
</evidence>
<dbReference type="AlphaFoldDB" id="E9SBR4"/>
<dbReference type="CDD" id="cd01335">
    <property type="entry name" value="Radical_SAM"/>
    <property type="match status" value="1"/>
</dbReference>
<dbReference type="InterPro" id="IPR023867">
    <property type="entry name" value="Sulphatase_maturase_rSAM"/>
</dbReference>
<keyword evidence="3" id="KW-0949">S-adenosyl-L-methionine</keyword>
<comment type="caution">
    <text evidence="8">The sequence shown here is derived from an EMBL/GenBank/DDBJ whole genome shotgun (WGS) entry which is preliminary data.</text>
</comment>
<evidence type="ECO:0000256" key="3">
    <source>
        <dbReference type="ARBA" id="ARBA00022691"/>
    </source>
</evidence>
<dbReference type="InterPro" id="IPR023885">
    <property type="entry name" value="4Fe4S-binding_SPASM_dom"/>
</dbReference>
<dbReference type="Proteomes" id="UP000004259">
    <property type="component" value="Unassembled WGS sequence"/>
</dbReference>
<dbReference type="InterPro" id="IPR000385">
    <property type="entry name" value="MoaA_NifB_PqqE_Fe-S-bd_CS"/>
</dbReference>
<evidence type="ECO:0000256" key="5">
    <source>
        <dbReference type="ARBA" id="ARBA00023004"/>
    </source>
</evidence>
<protein>
    <submittedName>
        <fullName evidence="8">Six-Cys-in-45 modification radical SAM protein</fullName>
    </submittedName>
</protein>
<dbReference type="PANTHER" id="PTHR43273">
    <property type="entry name" value="ANAEROBIC SULFATASE-MATURATING ENZYME HOMOLOG ASLB-RELATED"/>
    <property type="match status" value="1"/>
</dbReference>
<dbReference type="SUPFAM" id="SSF102114">
    <property type="entry name" value="Radical SAM enzymes"/>
    <property type="match status" value="1"/>
</dbReference>
<dbReference type="SFLD" id="SFLDG01386">
    <property type="entry name" value="main_SPASM_domain-containing"/>
    <property type="match status" value="1"/>
</dbReference>
<keyword evidence="2" id="KW-0004">4Fe-4S</keyword>
<dbReference type="NCBIfam" id="TIGR04085">
    <property type="entry name" value="rSAM_more_4Fe4S"/>
    <property type="match status" value="1"/>
</dbReference>
<gene>
    <name evidence="8" type="primary">scfB</name>
    <name evidence="8" type="ORF">CUS_4904</name>
</gene>
<dbReference type="CDD" id="cd21124">
    <property type="entry name" value="SPASM_CteB-like"/>
    <property type="match status" value="1"/>
</dbReference>
<accession>E9SBR4</accession>
<dbReference type="PROSITE" id="PS51918">
    <property type="entry name" value="RADICAL_SAM"/>
    <property type="match status" value="1"/>
</dbReference>
<dbReference type="Gene3D" id="3.20.20.70">
    <property type="entry name" value="Aldolase class I"/>
    <property type="match status" value="1"/>
</dbReference>
<dbReference type="SFLD" id="SFLDG01384">
    <property type="entry name" value="thioether_bond_formation_requi"/>
    <property type="match status" value="1"/>
</dbReference>
<dbReference type="InterPro" id="IPR024025">
    <property type="entry name" value="SCIFF_rSAM_maturase"/>
</dbReference>
<feature type="domain" description="Radical SAM core" evidence="7">
    <location>
        <begin position="91"/>
        <end position="318"/>
    </location>
</feature>
<dbReference type="Pfam" id="PF13186">
    <property type="entry name" value="SPASM"/>
    <property type="match status" value="1"/>
</dbReference>